<organism evidence="1 2">
    <name type="scientific">Martelella mediterranea</name>
    <dbReference type="NCBI Taxonomy" id="293089"/>
    <lineage>
        <taxon>Bacteria</taxon>
        <taxon>Pseudomonadati</taxon>
        <taxon>Pseudomonadota</taxon>
        <taxon>Alphaproteobacteria</taxon>
        <taxon>Hyphomicrobiales</taxon>
        <taxon>Aurantimonadaceae</taxon>
        <taxon>Martelella</taxon>
    </lineage>
</organism>
<comment type="caution">
    <text evidence="1">The sequence shown here is derived from an EMBL/GenBank/DDBJ whole genome shotgun (WGS) entry which is preliminary data.</text>
</comment>
<accession>A0A4R3NG55</accession>
<keyword evidence="2" id="KW-1185">Reference proteome</keyword>
<dbReference type="RefSeq" id="WP_132314123.1">
    <property type="nucleotide sequence ID" value="NZ_SMAR01000052.1"/>
</dbReference>
<dbReference type="EMBL" id="SMAR01000052">
    <property type="protein sequence ID" value="TCT29255.1"/>
    <property type="molecule type" value="Genomic_DNA"/>
</dbReference>
<sequence>MFGILGNAIGSIFASSPSDQMDAADKKADQRKADAYCDNLQRTTNAAIEDQNRAMRNQIRNGHDETSRNQLNIQAKALAAMASDGLALNKDTAQTMSQSASA</sequence>
<evidence type="ECO:0000313" key="1">
    <source>
        <dbReference type="EMBL" id="TCT29255.1"/>
    </source>
</evidence>
<proteinExistence type="predicted"/>
<evidence type="ECO:0000313" key="2">
    <source>
        <dbReference type="Proteomes" id="UP000295097"/>
    </source>
</evidence>
<reference evidence="1 2" key="1">
    <citation type="submission" date="2019-03" db="EMBL/GenBank/DDBJ databases">
        <title>Freshwater and sediment microbial communities from various areas in North America, analyzing microbe dynamics in response to fracking.</title>
        <authorList>
            <person name="Lamendella R."/>
        </authorList>
    </citation>
    <scope>NUCLEOTIDE SEQUENCE [LARGE SCALE GENOMIC DNA]</scope>
    <source>
        <strain evidence="1 2">175.2</strain>
    </source>
</reference>
<protein>
    <submittedName>
        <fullName evidence="1">Uncharacterized protein</fullName>
    </submittedName>
</protein>
<name>A0A4R3NG55_9HYPH</name>
<dbReference type="Proteomes" id="UP000295097">
    <property type="component" value="Unassembled WGS sequence"/>
</dbReference>
<gene>
    <name evidence="1" type="ORF">EDC90_10522</name>
</gene>
<dbReference type="AlphaFoldDB" id="A0A4R3NG55"/>